<dbReference type="InterPro" id="IPR015590">
    <property type="entry name" value="Aldehyde_DH_dom"/>
</dbReference>
<evidence type="ECO:0000256" key="3">
    <source>
        <dbReference type="PROSITE-ProRule" id="PRU10007"/>
    </source>
</evidence>
<feature type="domain" description="Aldehyde dehydrogenase" evidence="5">
    <location>
        <begin position="27"/>
        <end position="485"/>
    </location>
</feature>
<protein>
    <submittedName>
        <fullName evidence="6">Succinate-semialdehyde dehydrogenase/glutarate-semialdehyde dehydrogenase</fullName>
        <ecNumber evidence="6">1.2.1.16</ecNumber>
        <ecNumber evidence="6">1.2.1.20</ecNumber>
        <ecNumber evidence="6">1.2.1.79</ecNumber>
    </submittedName>
</protein>
<dbReference type="CDD" id="cd07103">
    <property type="entry name" value="ALDH_F5_SSADH_GabD"/>
    <property type="match status" value="1"/>
</dbReference>
<dbReference type="PROSITE" id="PS00687">
    <property type="entry name" value="ALDEHYDE_DEHYDR_GLU"/>
    <property type="match status" value="1"/>
</dbReference>
<feature type="active site" evidence="3">
    <location>
        <position position="263"/>
    </location>
</feature>
<dbReference type="EC" id="1.2.1.16" evidence="6"/>
<dbReference type="SUPFAM" id="SSF53720">
    <property type="entry name" value="ALDH-like"/>
    <property type="match status" value="1"/>
</dbReference>
<evidence type="ECO:0000256" key="2">
    <source>
        <dbReference type="ARBA" id="ARBA00023002"/>
    </source>
</evidence>
<dbReference type="InterPro" id="IPR029510">
    <property type="entry name" value="Ald_DH_CS_GLU"/>
</dbReference>
<keyword evidence="2 4" id="KW-0560">Oxidoreductase</keyword>
<sequence>MTATAATGLGLDDPTLLVEAALIGGRWSQADDGAALAVEDPATGRVIGTVPACGGAETRRAVAAAEAAFATWRRVPATERARLLERWHDLILANVADLARIMTAEQGKPLAEAEGEVRYGASFVKWFAEEARRIYGRTIPAPGADRRILVLEEPVGVTAAITPWNFPIAMITRKCAPALAAGCTMVIKPSELTPFSALALARLAERAGLAPGVISVVTGPPSAIGDELTANPAVRKISFTGSTRVGAHLMRASAGTLKKLSLELGGNAPFIVFDDADLDLAVEGAMASKFRNAGQTCVCANRILVQAGIHDAFVARLGGKVAGQIVGSGTTPGVSIGPLINAAAIAKVRAHVGDALAKGARVTAQAQAGLDDARFVAPVLLTGATTDMLLAHEETFGPVAPVFRFETEAEAIAIANGTPFGLAAYFYTEDLHRAWRVGEALEFGMVGLNTGSVSMEVAPFGGVKQSGLGREGGYLGIAEYLEPKAFHMGGLKLAPTG</sequence>
<dbReference type="GO" id="GO:0036243">
    <property type="term" value="F:succinate-semialdehyde dehydrogenase (NADP+) activity"/>
    <property type="evidence" value="ECO:0007669"/>
    <property type="project" value="UniProtKB-EC"/>
</dbReference>
<accession>A0ABU0JAJ3</accession>
<dbReference type="PANTHER" id="PTHR43353">
    <property type="entry name" value="SUCCINATE-SEMIALDEHYDE DEHYDROGENASE, MITOCHONDRIAL"/>
    <property type="match status" value="1"/>
</dbReference>
<dbReference type="EMBL" id="JAUSVX010000008">
    <property type="protein sequence ID" value="MDQ0471274.1"/>
    <property type="molecule type" value="Genomic_DNA"/>
</dbReference>
<dbReference type="RefSeq" id="WP_307276114.1">
    <property type="nucleotide sequence ID" value="NZ_JAUSVX010000008.1"/>
</dbReference>
<dbReference type="Proteomes" id="UP001242480">
    <property type="component" value="Unassembled WGS sequence"/>
</dbReference>
<dbReference type="InterPro" id="IPR016163">
    <property type="entry name" value="Ald_DH_C"/>
</dbReference>
<organism evidence="6 7">
    <name type="scientific">Labrys wisconsinensis</name>
    <dbReference type="NCBI Taxonomy" id="425677"/>
    <lineage>
        <taxon>Bacteria</taxon>
        <taxon>Pseudomonadati</taxon>
        <taxon>Pseudomonadota</taxon>
        <taxon>Alphaproteobacteria</taxon>
        <taxon>Hyphomicrobiales</taxon>
        <taxon>Xanthobacteraceae</taxon>
        <taxon>Labrys</taxon>
    </lineage>
</organism>
<evidence type="ECO:0000313" key="6">
    <source>
        <dbReference type="EMBL" id="MDQ0471274.1"/>
    </source>
</evidence>
<dbReference type="Gene3D" id="3.40.309.10">
    <property type="entry name" value="Aldehyde Dehydrogenase, Chain A, domain 2"/>
    <property type="match status" value="1"/>
</dbReference>
<dbReference type="EC" id="1.2.1.79" evidence="6"/>
<dbReference type="Pfam" id="PF00171">
    <property type="entry name" value="Aldedh"/>
    <property type="match status" value="1"/>
</dbReference>
<dbReference type="InterPro" id="IPR016160">
    <property type="entry name" value="Ald_DH_CS_CYS"/>
</dbReference>
<dbReference type="EC" id="1.2.1.20" evidence="6"/>
<keyword evidence="7" id="KW-1185">Reference proteome</keyword>
<proteinExistence type="inferred from homology"/>
<dbReference type="PROSITE" id="PS00070">
    <property type="entry name" value="ALDEHYDE_DEHYDR_CYS"/>
    <property type="match status" value="1"/>
</dbReference>
<evidence type="ECO:0000256" key="4">
    <source>
        <dbReference type="RuleBase" id="RU003345"/>
    </source>
</evidence>
<evidence type="ECO:0000259" key="5">
    <source>
        <dbReference type="Pfam" id="PF00171"/>
    </source>
</evidence>
<dbReference type="PANTHER" id="PTHR43353:SF5">
    <property type="entry name" value="SUCCINATE-SEMIALDEHYDE DEHYDROGENASE, MITOCHONDRIAL"/>
    <property type="match status" value="1"/>
</dbReference>
<dbReference type="InterPro" id="IPR050740">
    <property type="entry name" value="Aldehyde_DH_Superfamily"/>
</dbReference>
<dbReference type="Gene3D" id="3.40.605.10">
    <property type="entry name" value="Aldehyde Dehydrogenase, Chain A, domain 1"/>
    <property type="match status" value="1"/>
</dbReference>
<comment type="similarity">
    <text evidence="1 4">Belongs to the aldehyde dehydrogenase family.</text>
</comment>
<dbReference type="NCBIfam" id="TIGR01780">
    <property type="entry name" value="SSADH"/>
    <property type="match status" value="1"/>
</dbReference>
<evidence type="ECO:0000256" key="1">
    <source>
        <dbReference type="ARBA" id="ARBA00009986"/>
    </source>
</evidence>
<name>A0ABU0JAJ3_9HYPH</name>
<dbReference type="GO" id="GO:0102810">
    <property type="term" value="F:glutarate-semialdehyde dehydrogenase (NADP+) activity"/>
    <property type="evidence" value="ECO:0007669"/>
    <property type="project" value="UniProtKB-EC"/>
</dbReference>
<gene>
    <name evidence="6" type="ORF">QO011_004297</name>
</gene>
<reference evidence="6 7" key="1">
    <citation type="submission" date="2023-07" db="EMBL/GenBank/DDBJ databases">
        <title>Genomic Encyclopedia of Type Strains, Phase IV (KMG-IV): sequencing the most valuable type-strain genomes for metagenomic binning, comparative biology and taxonomic classification.</title>
        <authorList>
            <person name="Goeker M."/>
        </authorList>
    </citation>
    <scope>NUCLEOTIDE SEQUENCE [LARGE SCALE GENOMIC DNA]</scope>
    <source>
        <strain evidence="6 7">DSM 19619</strain>
    </source>
</reference>
<evidence type="ECO:0000313" key="7">
    <source>
        <dbReference type="Proteomes" id="UP001242480"/>
    </source>
</evidence>
<dbReference type="InterPro" id="IPR016162">
    <property type="entry name" value="Ald_DH_N"/>
</dbReference>
<dbReference type="InterPro" id="IPR016161">
    <property type="entry name" value="Ald_DH/histidinol_DH"/>
</dbReference>
<comment type="caution">
    <text evidence="6">The sequence shown here is derived from an EMBL/GenBank/DDBJ whole genome shotgun (WGS) entry which is preliminary data.</text>
</comment>
<dbReference type="InterPro" id="IPR010102">
    <property type="entry name" value="Succ_semiAld_DH"/>
</dbReference>